<gene>
    <name evidence="5" type="ORF">J5N97_012831</name>
</gene>
<evidence type="ECO:0000313" key="6">
    <source>
        <dbReference type="Proteomes" id="UP001085076"/>
    </source>
</evidence>
<dbReference type="InterPro" id="IPR036426">
    <property type="entry name" value="Bulb-type_lectin_dom_sf"/>
</dbReference>
<dbReference type="Pfam" id="PF01453">
    <property type="entry name" value="B_lectin"/>
    <property type="match status" value="1"/>
</dbReference>
<dbReference type="SUPFAM" id="SSF57414">
    <property type="entry name" value="Hairpin loop containing domain-like"/>
    <property type="match status" value="1"/>
</dbReference>
<organism evidence="5 6">
    <name type="scientific">Dioscorea zingiberensis</name>
    <dbReference type="NCBI Taxonomy" id="325984"/>
    <lineage>
        <taxon>Eukaryota</taxon>
        <taxon>Viridiplantae</taxon>
        <taxon>Streptophyta</taxon>
        <taxon>Embryophyta</taxon>
        <taxon>Tracheophyta</taxon>
        <taxon>Spermatophyta</taxon>
        <taxon>Magnoliopsida</taxon>
        <taxon>Liliopsida</taxon>
        <taxon>Dioscoreales</taxon>
        <taxon>Dioscoreaceae</taxon>
        <taxon>Dioscorea</taxon>
    </lineage>
</organism>
<protein>
    <recommendedName>
        <fullName evidence="7">Epidermis-specific secreted glycoprotein EP1-like</fullName>
    </recommendedName>
</protein>
<evidence type="ECO:0000313" key="5">
    <source>
        <dbReference type="EMBL" id="KAJ0977357.1"/>
    </source>
</evidence>
<name>A0A9D5HIH7_9LILI</name>
<dbReference type="SMART" id="SM00108">
    <property type="entry name" value="B_lectin"/>
    <property type="match status" value="1"/>
</dbReference>
<comment type="caution">
    <text evidence="5">The sequence shown here is derived from an EMBL/GenBank/DDBJ whole genome shotgun (WGS) entry which is preliminary data.</text>
</comment>
<feature type="domain" description="Apple" evidence="4">
    <location>
        <begin position="371"/>
        <end position="446"/>
    </location>
</feature>
<feature type="signal peptide" evidence="2">
    <location>
        <begin position="1"/>
        <end position="25"/>
    </location>
</feature>
<feature type="domain" description="Bulb-type lectin" evidence="3">
    <location>
        <begin position="55"/>
        <end position="165"/>
    </location>
</feature>
<sequence>MAISSPPLLHSFLLILLTIISLSSSQSQAQVPSSQQFHYVNEGEFGPYITEYGADYRMLPLASLPFQMAFYNTTPGAFFLALRMGTTRAESLFRWVWEANRGLPVGENATFSLKADGNLVLAEADGRLVWSSNTANKGVVGFRILPTGNIVLYNRRGQFIWQSFDHPTDTLFVGQSLRLGGPTKLVSRNSAKDGSNGKYSLEMESGGLAMYINNIGSKPVHYYNYSDGYLSGNPPLASVLLYIEPETEGEFAYAYEVQLKMTTKAGNSTSPSGSIILARPKYNATLSILRLEIDGNLVVYTYYDPVDYQAWEKTFAFFSDEIGRVEGCRLPSKCGVLGVCEEEMCVGCPTEKGLVGWSRSCAPPARVGGVCKGGYYKVEGVENYLSEYSEGEGRVGIEECKRRCSKDCKCEGFLFWEETSQCWLAQAIGTLAKVSKATHHAYIKTSK</sequence>
<dbReference type="CDD" id="cd00028">
    <property type="entry name" value="B_lectin"/>
    <property type="match status" value="1"/>
</dbReference>
<dbReference type="GO" id="GO:0051707">
    <property type="term" value="P:response to other organism"/>
    <property type="evidence" value="ECO:0007669"/>
    <property type="project" value="UniProtKB-ARBA"/>
</dbReference>
<dbReference type="EMBL" id="JAGGNH010000003">
    <property type="protein sequence ID" value="KAJ0977357.1"/>
    <property type="molecule type" value="Genomic_DNA"/>
</dbReference>
<proteinExistence type="predicted"/>
<dbReference type="InterPro" id="IPR035446">
    <property type="entry name" value="SLSG/EP1"/>
</dbReference>
<keyword evidence="6" id="KW-1185">Reference proteome</keyword>
<evidence type="ECO:0000259" key="3">
    <source>
        <dbReference type="PROSITE" id="PS50927"/>
    </source>
</evidence>
<dbReference type="InterPro" id="IPR001480">
    <property type="entry name" value="Bulb-type_lectin_dom"/>
</dbReference>
<evidence type="ECO:0008006" key="7">
    <source>
        <dbReference type="Google" id="ProtNLM"/>
    </source>
</evidence>
<evidence type="ECO:0000259" key="4">
    <source>
        <dbReference type="PROSITE" id="PS50948"/>
    </source>
</evidence>
<dbReference type="InterPro" id="IPR003609">
    <property type="entry name" value="Pan_app"/>
</dbReference>
<dbReference type="OrthoDB" id="1884773at2759"/>
<evidence type="ECO:0000256" key="2">
    <source>
        <dbReference type="SAM" id="SignalP"/>
    </source>
</evidence>
<dbReference type="Gene3D" id="2.90.10.10">
    <property type="entry name" value="Bulb-type lectin domain"/>
    <property type="match status" value="1"/>
</dbReference>
<dbReference type="SUPFAM" id="SSF51110">
    <property type="entry name" value="alpha-D-mannose-specific plant lectins"/>
    <property type="match status" value="1"/>
</dbReference>
<dbReference type="PANTHER" id="PTHR47976">
    <property type="entry name" value="G-TYPE LECTIN S-RECEPTOR-LIKE SERINE/THREONINE-PROTEIN KINASE SD2-5"/>
    <property type="match status" value="1"/>
</dbReference>
<accession>A0A9D5HIH7</accession>
<dbReference type="InterPro" id="IPR051343">
    <property type="entry name" value="G-type_lectin_kinases/EP1-like"/>
</dbReference>
<feature type="chain" id="PRO_5039175412" description="Epidermis-specific secreted glycoprotein EP1-like" evidence="2">
    <location>
        <begin position="26"/>
        <end position="447"/>
    </location>
</feature>
<dbReference type="AlphaFoldDB" id="A0A9D5HIH7"/>
<dbReference type="PROSITE" id="PS50927">
    <property type="entry name" value="BULB_LECTIN"/>
    <property type="match status" value="1"/>
</dbReference>
<dbReference type="Proteomes" id="UP001085076">
    <property type="component" value="Miscellaneous, Linkage group lg03"/>
</dbReference>
<reference evidence="5" key="1">
    <citation type="submission" date="2021-03" db="EMBL/GenBank/DDBJ databases">
        <authorList>
            <person name="Li Z."/>
            <person name="Yang C."/>
        </authorList>
    </citation>
    <scope>NUCLEOTIDE SEQUENCE</scope>
    <source>
        <strain evidence="5">Dzin_1.0</strain>
        <tissue evidence="5">Leaf</tissue>
    </source>
</reference>
<evidence type="ECO:0000256" key="1">
    <source>
        <dbReference type="ARBA" id="ARBA00022729"/>
    </source>
</evidence>
<reference evidence="5" key="2">
    <citation type="journal article" date="2022" name="Hortic Res">
        <title>The genome of Dioscorea zingiberensis sheds light on the biosynthesis, origin and evolution of the medicinally important diosgenin saponins.</title>
        <authorList>
            <person name="Li Y."/>
            <person name="Tan C."/>
            <person name="Li Z."/>
            <person name="Guo J."/>
            <person name="Li S."/>
            <person name="Chen X."/>
            <person name="Wang C."/>
            <person name="Dai X."/>
            <person name="Yang H."/>
            <person name="Song W."/>
            <person name="Hou L."/>
            <person name="Xu J."/>
            <person name="Tong Z."/>
            <person name="Xu A."/>
            <person name="Yuan X."/>
            <person name="Wang W."/>
            <person name="Yang Q."/>
            <person name="Chen L."/>
            <person name="Sun Z."/>
            <person name="Wang K."/>
            <person name="Pan B."/>
            <person name="Chen J."/>
            <person name="Bao Y."/>
            <person name="Liu F."/>
            <person name="Qi X."/>
            <person name="Gang D.R."/>
            <person name="Wen J."/>
            <person name="Li J."/>
        </authorList>
    </citation>
    <scope>NUCLEOTIDE SEQUENCE</scope>
    <source>
        <strain evidence="5">Dzin_1.0</strain>
    </source>
</reference>
<dbReference type="PROSITE" id="PS50948">
    <property type="entry name" value="PAN"/>
    <property type="match status" value="1"/>
</dbReference>
<keyword evidence="1 2" id="KW-0732">Signal</keyword>
<dbReference type="PIRSF" id="PIRSF002686">
    <property type="entry name" value="SLG"/>
    <property type="match status" value="1"/>
</dbReference>